<accession>A0ABS3E9L1</accession>
<evidence type="ECO:0000313" key="2">
    <source>
        <dbReference type="Proteomes" id="UP000664293"/>
    </source>
</evidence>
<protein>
    <submittedName>
        <fullName evidence="1">Uncharacterized protein</fullName>
    </submittedName>
</protein>
<reference evidence="1 2" key="1">
    <citation type="submission" date="2020-12" db="EMBL/GenBank/DDBJ databases">
        <title>Oil enriched cultivation method for isolating marine PHA-producing bacteria.</title>
        <authorList>
            <person name="Zheng W."/>
            <person name="Yu S."/>
            <person name="Huang Y."/>
        </authorList>
    </citation>
    <scope>NUCLEOTIDE SEQUENCE [LARGE SCALE GENOMIC DNA]</scope>
    <source>
        <strain evidence="1 2">SN0-2</strain>
    </source>
</reference>
<organism evidence="1 2">
    <name type="scientific">Microbulbifer salipaludis</name>
    <dbReference type="NCBI Taxonomy" id="187980"/>
    <lineage>
        <taxon>Bacteria</taxon>
        <taxon>Pseudomonadati</taxon>
        <taxon>Pseudomonadota</taxon>
        <taxon>Gammaproteobacteria</taxon>
        <taxon>Cellvibrionales</taxon>
        <taxon>Microbulbiferaceae</taxon>
        <taxon>Microbulbifer</taxon>
    </lineage>
</organism>
<comment type="caution">
    <text evidence="1">The sequence shown here is derived from an EMBL/GenBank/DDBJ whole genome shotgun (WGS) entry which is preliminary data.</text>
</comment>
<sequence length="49" mass="5348">MLNCVEGNTTFYATPTHAQCAAVQRKTAPIRSCFCTLERGRSEGGDQKV</sequence>
<proteinExistence type="predicted"/>
<keyword evidence="2" id="KW-1185">Reference proteome</keyword>
<evidence type="ECO:0000313" key="1">
    <source>
        <dbReference type="EMBL" id="MBN8431878.1"/>
    </source>
</evidence>
<dbReference type="EMBL" id="JAEKJR010000002">
    <property type="protein sequence ID" value="MBN8431878.1"/>
    <property type="molecule type" value="Genomic_DNA"/>
</dbReference>
<name>A0ABS3E9L1_9GAMM</name>
<dbReference type="Proteomes" id="UP000664293">
    <property type="component" value="Unassembled WGS sequence"/>
</dbReference>
<gene>
    <name evidence="1" type="ORF">JF535_13565</name>
</gene>